<dbReference type="Proteomes" id="UP001169574">
    <property type="component" value="Unassembled WGS sequence"/>
</dbReference>
<organism evidence="1 2">
    <name type="scientific">Citrobacter freundii</name>
    <dbReference type="NCBI Taxonomy" id="546"/>
    <lineage>
        <taxon>Bacteria</taxon>
        <taxon>Pseudomonadati</taxon>
        <taxon>Pseudomonadota</taxon>
        <taxon>Gammaproteobacteria</taxon>
        <taxon>Enterobacterales</taxon>
        <taxon>Enterobacteriaceae</taxon>
        <taxon>Citrobacter</taxon>
        <taxon>Citrobacter freundii complex</taxon>
    </lineage>
</organism>
<protein>
    <submittedName>
        <fullName evidence="1">Uncharacterized protein</fullName>
    </submittedName>
</protein>
<reference evidence="1" key="1">
    <citation type="submission" date="2024-02" db="EMBL/GenBank/DDBJ databases">
        <authorList>
            <consortium name="Clinical and Environmental Microbiology Branch: Whole genome sequencing antimicrobial resistance pathogens in the healthcare setting"/>
        </authorList>
    </citation>
    <scope>NUCLEOTIDE SEQUENCE</scope>
    <source>
        <strain evidence="1">Whole organism</strain>
    </source>
</reference>
<dbReference type="AlphaFoldDB" id="A0AAN4JBR3"/>
<accession>A0AAN4JBR3</accession>
<name>A0AAN4JBR3_CITFR</name>
<dbReference type="EMBL" id="ABLGCN030000001">
    <property type="protein sequence ID" value="EMM7456160.1"/>
    <property type="molecule type" value="Genomic_DNA"/>
</dbReference>
<proteinExistence type="predicted"/>
<evidence type="ECO:0000313" key="2">
    <source>
        <dbReference type="Proteomes" id="UP001169574"/>
    </source>
</evidence>
<gene>
    <name evidence="1" type="ORF">P7U51_000612</name>
</gene>
<evidence type="ECO:0000313" key="1">
    <source>
        <dbReference type="EMBL" id="EMM7456160.1"/>
    </source>
</evidence>
<sequence>MNNNARSLEIARQVLIRQARAAGGEAAVRALLDRLTANYSLIRNNGSDKKH</sequence>
<comment type="caution">
    <text evidence="1">The sequence shown here is derived from an EMBL/GenBank/DDBJ whole genome shotgun (WGS) entry which is preliminary data.</text>
</comment>